<evidence type="ECO:0000256" key="4">
    <source>
        <dbReference type="ARBA" id="ARBA00022692"/>
    </source>
</evidence>
<dbReference type="Proteomes" id="UP000516404">
    <property type="component" value="Chromosome"/>
</dbReference>
<gene>
    <name evidence="9" type="ORF">IDM49_03825</name>
</gene>
<evidence type="ECO:0000256" key="3">
    <source>
        <dbReference type="ARBA" id="ARBA00022448"/>
    </source>
</evidence>
<dbReference type="Gene3D" id="1.20.1530.20">
    <property type="match status" value="1"/>
</dbReference>
<dbReference type="InterPro" id="IPR006153">
    <property type="entry name" value="Cation/H_exchanger_TM"/>
</dbReference>
<evidence type="ECO:0000256" key="6">
    <source>
        <dbReference type="ARBA" id="ARBA00023136"/>
    </source>
</evidence>
<feature type="transmembrane region" description="Helical" evidence="7">
    <location>
        <begin position="46"/>
        <end position="64"/>
    </location>
</feature>
<evidence type="ECO:0000256" key="1">
    <source>
        <dbReference type="ARBA" id="ARBA00004141"/>
    </source>
</evidence>
<organism evidence="9 10">
    <name type="scientific">Rothia terrae</name>
    <dbReference type="NCBI Taxonomy" id="396015"/>
    <lineage>
        <taxon>Bacteria</taxon>
        <taxon>Bacillati</taxon>
        <taxon>Actinomycetota</taxon>
        <taxon>Actinomycetes</taxon>
        <taxon>Micrococcales</taxon>
        <taxon>Micrococcaceae</taxon>
        <taxon>Rothia</taxon>
    </lineage>
</organism>
<dbReference type="RefSeq" id="WP_190725078.1">
    <property type="nucleotide sequence ID" value="NZ_CP061539.1"/>
</dbReference>
<evidence type="ECO:0000313" key="9">
    <source>
        <dbReference type="EMBL" id="QNV38409.1"/>
    </source>
</evidence>
<dbReference type="PANTHER" id="PTHR42751">
    <property type="entry name" value="SODIUM/HYDROGEN EXCHANGER FAMILY/TRKA DOMAIN PROTEIN"/>
    <property type="match status" value="1"/>
</dbReference>
<keyword evidence="10" id="KW-1185">Reference proteome</keyword>
<feature type="domain" description="Cation/H+ exchanger transmembrane" evidence="8">
    <location>
        <begin position="10"/>
        <end position="80"/>
    </location>
</feature>
<dbReference type="AlphaFoldDB" id="A0A7H2BFG3"/>
<dbReference type="EMBL" id="CP061539">
    <property type="protein sequence ID" value="QNV38409.1"/>
    <property type="molecule type" value="Genomic_DNA"/>
</dbReference>
<evidence type="ECO:0000259" key="8">
    <source>
        <dbReference type="Pfam" id="PF00999"/>
    </source>
</evidence>
<name>A0A7H2BFG3_9MICC</name>
<comment type="subcellular location">
    <subcellularLocation>
        <location evidence="1">Membrane</location>
        <topology evidence="1">Multi-pass membrane protein</topology>
    </subcellularLocation>
</comment>
<evidence type="ECO:0000313" key="10">
    <source>
        <dbReference type="Proteomes" id="UP000516404"/>
    </source>
</evidence>
<evidence type="ECO:0000256" key="5">
    <source>
        <dbReference type="ARBA" id="ARBA00022989"/>
    </source>
</evidence>
<evidence type="ECO:0000256" key="2">
    <source>
        <dbReference type="ARBA" id="ARBA00005551"/>
    </source>
</evidence>
<protein>
    <submittedName>
        <fullName evidence="9">Cation:proton antiporter</fullName>
    </submittedName>
</protein>
<dbReference type="PANTHER" id="PTHR42751:SF1">
    <property type="entry name" value="CATION_PROTON ANTIPORTER YBAL-RELATED"/>
    <property type="match status" value="1"/>
</dbReference>
<dbReference type="KEGG" id="rter:IDM49_03825"/>
<dbReference type="Pfam" id="PF00999">
    <property type="entry name" value="Na_H_Exchanger"/>
    <property type="match status" value="1"/>
</dbReference>
<dbReference type="GeneID" id="96625026"/>
<sequence length="129" mass="14510">MSHYIPYLVVPVLCGLFAKKINLPPLIGFLVSGLILNFMGYEELGIITELGDLGVTLMLFTIGLKINVRLLTRKEVWLTQAYTWCSHHSWVPVLFFCLRCWGSAAAALSRSVRLHSSALPCRSRPQYSL</sequence>
<dbReference type="GO" id="GO:0015297">
    <property type="term" value="F:antiporter activity"/>
    <property type="evidence" value="ECO:0007669"/>
    <property type="project" value="InterPro"/>
</dbReference>
<keyword evidence="5 7" id="KW-1133">Transmembrane helix</keyword>
<accession>A0A7H2BFG3</accession>
<comment type="similarity">
    <text evidence="2">Belongs to the monovalent cation:proton antiporter 2 (CPA2) transporter (TC 2.A.37) family.</text>
</comment>
<dbReference type="GO" id="GO:0016020">
    <property type="term" value="C:membrane"/>
    <property type="evidence" value="ECO:0007669"/>
    <property type="project" value="UniProtKB-SubCell"/>
</dbReference>
<reference evidence="9 10" key="1">
    <citation type="submission" date="2020-09" db="EMBL/GenBank/DDBJ databases">
        <title>Investigation of environmental microbes.</title>
        <authorList>
            <person name="Ou Y."/>
            <person name="Kang Q."/>
        </authorList>
    </citation>
    <scope>NUCLEOTIDE SEQUENCE [LARGE SCALE GENOMIC DNA]</scope>
    <source>
        <strain evidence="9 10">KJZ-14</strain>
    </source>
</reference>
<keyword evidence="4 7" id="KW-0812">Transmembrane</keyword>
<proteinExistence type="inferred from homology"/>
<dbReference type="GO" id="GO:1902600">
    <property type="term" value="P:proton transmembrane transport"/>
    <property type="evidence" value="ECO:0007669"/>
    <property type="project" value="InterPro"/>
</dbReference>
<dbReference type="InterPro" id="IPR038770">
    <property type="entry name" value="Na+/solute_symporter_sf"/>
</dbReference>
<keyword evidence="3" id="KW-0813">Transport</keyword>
<evidence type="ECO:0000256" key="7">
    <source>
        <dbReference type="SAM" id="Phobius"/>
    </source>
</evidence>
<keyword evidence="6 7" id="KW-0472">Membrane</keyword>